<evidence type="ECO:0000256" key="2">
    <source>
        <dbReference type="ARBA" id="ARBA00022448"/>
    </source>
</evidence>
<feature type="compositionally biased region" description="Low complexity" evidence="10">
    <location>
        <begin position="106"/>
        <end position="116"/>
    </location>
</feature>
<comment type="subcellular location">
    <subcellularLocation>
        <location evidence="9">Cell membrane</location>
        <topology evidence="9">Single-pass membrane protein</topology>
    </subcellularLocation>
    <subcellularLocation>
        <location evidence="1">Membrane</location>
        <topology evidence="1">Single-pass membrane protein</topology>
    </subcellularLocation>
</comment>
<evidence type="ECO:0000256" key="5">
    <source>
        <dbReference type="ARBA" id="ARBA00022927"/>
    </source>
</evidence>
<dbReference type="Pfam" id="PF02416">
    <property type="entry name" value="TatA_B_E"/>
    <property type="match status" value="1"/>
</dbReference>
<accession>A0ABU9HDI1</accession>
<evidence type="ECO:0000256" key="8">
    <source>
        <dbReference type="ARBA" id="ARBA00023136"/>
    </source>
</evidence>
<keyword evidence="6 9" id="KW-1133">Transmembrane helix</keyword>
<evidence type="ECO:0000256" key="7">
    <source>
        <dbReference type="ARBA" id="ARBA00023010"/>
    </source>
</evidence>
<sequence length="153" mass="17206">MFDIGFWEIMLISVIGLVVLGPQRLPIAIRTVLKWVNTAKSMANSVKNEISQELELHEMNESMIKASKQGLDKIDPDLKASIDEMKESVEQLTRPYKNNVDDLMNAQAKSQKQAKAAETDTQALTENEKSEPIISEEKPSDQTPSKTIPHQEK</sequence>
<evidence type="ECO:0000256" key="9">
    <source>
        <dbReference type="HAMAP-Rule" id="MF_00237"/>
    </source>
</evidence>
<keyword evidence="5 9" id="KW-0653">Protein transport</keyword>
<dbReference type="NCBIfam" id="TIGR01410">
    <property type="entry name" value="tatB"/>
    <property type="match status" value="1"/>
</dbReference>
<dbReference type="InterPro" id="IPR003369">
    <property type="entry name" value="TatA/B/E"/>
</dbReference>
<evidence type="ECO:0000313" key="13">
    <source>
        <dbReference type="Proteomes" id="UP001366060"/>
    </source>
</evidence>
<comment type="similarity">
    <text evidence="9">Belongs to the TatB family.</text>
</comment>
<evidence type="ECO:0000313" key="12">
    <source>
        <dbReference type="EMBL" id="MEL0659646.1"/>
    </source>
</evidence>
<feature type="compositionally biased region" description="Polar residues" evidence="10">
    <location>
        <begin position="141"/>
        <end position="153"/>
    </location>
</feature>
<dbReference type="Proteomes" id="UP001366060">
    <property type="component" value="Unassembled WGS sequence"/>
</dbReference>
<comment type="caution">
    <text evidence="12">The sequence shown here is derived from an EMBL/GenBank/DDBJ whole genome shotgun (WGS) entry which is preliminary data.</text>
</comment>
<name>A0ABU9HDI1_9GAMM</name>
<keyword evidence="13" id="KW-1185">Reference proteome</keyword>
<feature type="transmembrane region" description="Helical" evidence="11">
    <location>
        <begin position="6"/>
        <end position="25"/>
    </location>
</feature>
<keyword evidence="4 9" id="KW-0812">Transmembrane</keyword>
<keyword evidence="2 9" id="KW-0813">Transport</keyword>
<evidence type="ECO:0000256" key="4">
    <source>
        <dbReference type="ARBA" id="ARBA00022692"/>
    </source>
</evidence>
<dbReference type="PANTHER" id="PTHR33162:SF1">
    <property type="entry name" value="SEC-INDEPENDENT PROTEIN TRANSLOCASE PROTEIN TATA, CHLOROPLASTIC"/>
    <property type="match status" value="1"/>
</dbReference>
<gene>
    <name evidence="9 12" type="primary">tatB</name>
    <name evidence="12" type="ORF">V6255_10900</name>
</gene>
<feature type="compositionally biased region" description="Basic and acidic residues" evidence="10">
    <location>
        <begin position="126"/>
        <end position="140"/>
    </location>
</feature>
<dbReference type="Gene3D" id="1.20.5.3310">
    <property type="match status" value="1"/>
</dbReference>
<comment type="function">
    <text evidence="9">Part of the twin-arginine translocation (Tat) system that transports large folded proteins containing a characteristic twin-arginine motif in their signal peptide across membranes. Together with TatC, TatB is part of a receptor directly interacting with Tat signal peptides. TatB may form an oligomeric binding site that transiently accommodates folded Tat precursor proteins before their translocation.</text>
</comment>
<evidence type="ECO:0000256" key="1">
    <source>
        <dbReference type="ARBA" id="ARBA00004167"/>
    </source>
</evidence>
<organism evidence="12 13">
    <name type="scientific">Psychromonas arctica</name>
    <dbReference type="NCBI Taxonomy" id="168275"/>
    <lineage>
        <taxon>Bacteria</taxon>
        <taxon>Pseudomonadati</taxon>
        <taxon>Pseudomonadota</taxon>
        <taxon>Gammaproteobacteria</taxon>
        <taxon>Alteromonadales</taxon>
        <taxon>Psychromonadaceae</taxon>
        <taxon>Psychromonas</taxon>
    </lineage>
</organism>
<dbReference type="InterPro" id="IPR018448">
    <property type="entry name" value="TatB"/>
</dbReference>
<keyword evidence="8 9" id="KW-0472">Membrane</keyword>
<keyword evidence="3 9" id="KW-1003">Cell membrane</keyword>
<dbReference type="HAMAP" id="MF_00237">
    <property type="entry name" value="TatB"/>
    <property type="match status" value="1"/>
</dbReference>
<evidence type="ECO:0000256" key="11">
    <source>
        <dbReference type="SAM" id="Phobius"/>
    </source>
</evidence>
<feature type="region of interest" description="Disordered" evidence="10">
    <location>
        <begin position="106"/>
        <end position="153"/>
    </location>
</feature>
<comment type="subunit">
    <text evidence="9">The Tat system comprises two distinct complexes: a TatABC complex, containing multiple copies of TatA, TatB and TatC subunits, and a separate TatA complex, containing only TatA subunits. Substrates initially bind to the TatABC complex, which probably triggers association of the separate TatA complex to form the active translocon.</text>
</comment>
<protein>
    <recommendedName>
        <fullName evidence="9">Sec-independent protein translocase protein TatB</fullName>
    </recommendedName>
</protein>
<evidence type="ECO:0000256" key="3">
    <source>
        <dbReference type="ARBA" id="ARBA00022475"/>
    </source>
</evidence>
<dbReference type="PRINTS" id="PR01506">
    <property type="entry name" value="TATBPROTEIN"/>
</dbReference>
<dbReference type="RefSeq" id="WP_341628185.1">
    <property type="nucleotide sequence ID" value="NZ_JBAKBA010000023.1"/>
</dbReference>
<reference evidence="12 13" key="1">
    <citation type="submission" date="2024-02" db="EMBL/GenBank/DDBJ databases">
        <title>Bacteria isolated from the canopy kelp, Nereocystis luetkeana.</title>
        <authorList>
            <person name="Pfister C.A."/>
            <person name="Younker I.T."/>
            <person name="Light S.H."/>
        </authorList>
    </citation>
    <scope>NUCLEOTIDE SEQUENCE [LARGE SCALE GENOMIC DNA]</scope>
    <source>
        <strain evidence="12 13">TI.2.07</strain>
    </source>
</reference>
<keyword evidence="7 9" id="KW-0811">Translocation</keyword>
<evidence type="ECO:0000256" key="10">
    <source>
        <dbReference type="SAM" id="MobiDB-lite"/>
    </source>
</evidence>
<evidence type="ECO:0000256" key="6">
    <source>
        <dbReference type="ARBA" id="ARBA00022989"/>
    </source>
</evidence>
<dbReference type="PANTHER" id="PTHR33162">
    <property type="entry name" value="SEC-INDEPENDENT PROTEIN TRANSLOCASE PROTEIN TATA, CHLOROPLASTIC"/>
    <property type="match status" value="1"/>
</dbReference>
<dbReference type="EMBL" id="JBAKBA010000023">
    <property type="protein sequence ID" value="MEL0659646.1"/>
    <property type="molecule type" value="Genomic_DNA"/>
</dbReference>
<proteinExistence type="inferred from homology"/>